<gene>
    <name evidence="1" type="ORF">O4U47_19135</name>
</gene>
<evidence type="ECO:0008006" key="3">
    <source>
        <dbReference type="Google" id="ProtNLM"/>
    </source>
</evidence>
<keyword evidence="2" id="KW-1185">Reference proteome</keyword>
<protein>
    <recommendedName>
        <fullName evidence="3">DUF4276 family protein</fullName>
    </recommendedName>
</protein>
<dbReference type="RefSeq" id="WP_270679268.1">
    <property type="nucleotide sequence ID" value="NZ_JAQFWP010000038.1"/>
</dbReference>
<accession>A0ABT4TPM7</accession>
<evidence type="ECO:0000313" key="2">
    <source>
        <dbReference type="Proteomes" id="UP001165685"/>
    </source>
</evidence>
<comment type="caution">
    <text evidence="1">The sequence shown here is derived from an EMBL/GenBank/DDBJ whole genome shotgun (WGS) entry which is preliminary data.</text>
</comment>
<evidence type="ECO:0000313" key="1">
    <source>
        <dbReference type="EMBL" id="MDA2806632.1"/>
    </source>
</evidence>
<organism evidence="1 2">
    <name type="scientific">Nocardiopsis suaedae</name>
    <dbReference type="NCBI Taxonomy" id="3018444"/>
    <lineage>
        <taxon>Bacteria</taxon>
        <taxon>Bacillati</taxon>
        <taxon>Actinomycetota</taxon>
        <taxon>Actinomycetes</taxon>
        <taxon>Streptosporangiales</taxon>
        <taxon>Nocardiopsidaceae</taxon>
        <taxon>Nocardiopsis</taxon>
    </lineage>
</organism>
<dbReference type="EMBL" id="JAQFWP010000038">
    <property type="protein sequence ID" value="MDA2806632.1"/>
    <property type="molecule type" value="Genomic_DNA"/>
</dbReference>
<proteinExistence type="predicted"/>
<sequence>MSKARSGQQGKGQKAAKPIVVLAGEDSNDRTSMKYLLQKICPHMRVVDIRDPVRLKAATPEGALRKRVQTLVRMARAKAVKERAELACVFVHEDFDELDGPEYEKTHTRVERELHKALGHGHYVLAVEEMEAWMLLFPDALTAVEPTWELPKRLRGKDTGRIKGPKEALMNEVGGGRKKRRKYREADAPAVFKAIAEGGPEKAQGSNRSWERFRADAHLCGSDHLGE</sequence>
<reference evidence="1" key="1">
    <citation type="submission" date="2023-01" db="EMBL/GenBank/DDBJ databases">
        <title>Draft genome sequence of Nocardiopsis sp. LSu2-4 isolated from halophytes.</title>
        <authorList>
            <person name="Duangmal K."/>
            <person name="Chantavorakit T."/>
        </authorList>
    </citation>
    <scope>NUCLEOTIDE SEQUENCE</scope>
    <source>
        <strain evidence="1">LSu2-4</strain>
    </source>
</reference>
<dbReference type="Proteomes" id="UP001165685">
    <property type="component" value="Unassembled WGS sequence"/>
</dbReference>
<name>A0ABT4TPM7_9ACTN</name>